<gene>
    <name evidence="1" type="ORF">QJV33_05025</name>
</gene>
<sequence>MKNTQFSLQDLDPSILRVGDIVFIRIDNFIFNKVAKATLLWVNHVGIIVGFKNNEYWVAESTIPVSKITPLSKFIARSKDGSFAIARLKQPLTIAQQVKIVQASKKRMSILYDTGFNLRSSRQFCSRFVYEVMKEAIGIEVGQVESFQKLLHKNPDYGLKFWKIWFLGCIPWQRLTVTPASQYNSPEIEFIYEKPYQEII</sequence>
<proteinExistence type="predicted"/>
<dbReference type="RefSeq" id="WP_281462285.1">
    <property type="nucleotide sequence ID" value="NZ_JASBAN010000001.1"/>
</dbReference>
<reference evidence="1" key="1">
    <citation type="submission" date="2023-05" db="EMBL/GenBank/DDBJ databases">
        <title>Whole genome sequence of Commensalibacter sp.</title>
        <authorList>
            <person name="Charoenyingcharoen P."/>
            <person name="Yukphan P."/>
        </authorList>
    </citation>
    <scope>NUCLEOTIDE SEQUENCE</scope>
    <source>
        <strain evidence="1">TBRC 10068</strain>
    </source>
</reference>
<accession>A0ABT6Q8G8</accession>
<keyword evidence="2" id="KW-1185">Reference proteome</keyword>
<dbReference type="Pfam" id="PF05708">
    <property type="entry name" value="Peptidase_C92"/>
    <property type="match status" value="1"/>
</dbReference>
<dbReference type="Proteomes" id="UP001431775">
    <property type="component" value="Unassembled WGS sequence"/>
</dbReference>
<evidence type="ECO:0000313" key="1">
    <source>
        <dbReference type="EMBL" id="MDI2112650.1"/>
    </source>
</evidence>
<dbReference type="NCBIfam" id="NF008547">
    <property type="entry name" value="PRK11470.1"/>
    <property type="match status" value="1"/>
</dbReference>
<organism evidence="1 2">
    <name type="scientific">Commensalibacter nepenthis</name>
    <dbReference type="NCBI Taxonomy" id="3043872"/>
    <lineage>
        <taxon>Bacteria</taxon>
        <taxon>Pseudomonadati</taxon>
        <taxon>Pseudomonadota</taxon>
        <taxon>Alphaproteobacteria</taxon>
        <taxon>Acetobacterales</taxon>
        <taxon>Acetobacteraceae</taxon>
    </lineage>
</organism>
<comment type="caution">
    <text evidence="1">The sequence shown here is derived from an EMBL/GenBank/DDBJ whole genome shotgun (WGS) entry which is preliminary data.</text>
</comment>
<name>A0ABT6Q8G8_9PROT</name>
<protein>
    <submittedName>
        <fullName evidence="1">YebB family permuted papain-like enzyme</fullName>
    </submittedName>
</protein>
<dbReference type="SUPFAM" id="SSF54001">
    <property type="entry name" value="Cysteine proteinases"/>
    <property type="match status" value="1"/>
</dbReference>
<evidence type="ECO:0000313" key="2">
    <source>
        <dbReference type="Proteomes" id="UP001431775"/>
    </source>
</evidence>
<dbReference type="EMBL" id="JASBAN010000001">
    <property type="protein sequence ID" value="MDI2112650.1"/>
    <property type="molecule type" value="Genomic_DNA"/>
</dbReference>
<dbReference type="InterPro" id="IPR024453">
    <property type="entry name" value="Peptidase_C92"/>
</dbReference>
<dbReference type="Gene3D" id="3.90.1720.10">
    <property type="entry name" value="endopeptidase domain like (from Nostoc punctiforme)"/>
    <property type="match status" value="1"/>
</dbReference>
<dbReference type="InterPro" id="IPR038765">
    <property type="entry name" value="Papain-like_cys_pep_sf"/>
</dbReference>